<dbReference type="GO" id="GO:0006508">
    <property type="term" value="P:proteolysis"/>
    <property type="evidence" value="ECO:0007669"/>
    <property type="project" value="UniProtKB-KW"/>
</dbReference>
<evidence type="ECO:0000256" key="3">
    <source>
        <dbReference type="ARBA" id="ARBA00022670"/>
    </source>
</evidence>
<keyword evidence="11" id="KW-1185">Reference proteome</keyword>
<accession>A0A2C6ME38</accession>
<comment type="caution">
    <text evidence="10">The sequence shown here is derived from an EMBL/GenBank/DDBJ whole genome shotgun (WGS) entry which is preliminary data.</text>
</comment>
<dbReference type="GO" id="GO:0005886">
    <property type="term" value="C:plasma membrane"/>
    <property type="evidence" value="ECO:0007669"/>
    <property type="project" value="UniProtKB-SubCell"/>
</dbReference>
<feature type="transmembrane region" description="Helical" evidence="8">
    <location>
        <begin position="228"/>
        <end position="245"/>
    </location>
</feature>
<organism evidence="10 11">
    <name type="scientific">Desulforamulus profundi</name>
    <dbReference type="NCBI Taxonomy" id="1383067"/>
    <lineage>
        <taxon>Bacteria</taxon>
        <taxon>Bacillati</taxon>
        <taxon>Bacillota</taxon>
        <taxon>Clostridia</taxon>
        <taxon>Eubacteriales</taxon>
        <taxon>Peptococcaceae</taxon>
        <taxon>Desulforamulus</taxon>
    </lineage>
</organism>
<keyword evidence="6 8" id="KW-1133">Transmembrane helix</keyword>
<evidence type="ECO:0000256" key="8">
    <source>
        <dbReference type="SAM" id="Phobius"/>
    </source>
</evidence>
<dbReference type="EMBL" id="AWQQ01000069">
    <property type="protein sequence ID" value="PHJ37854.1"/>
    <property type="molecule type" value="Genomic_DNA"/>
</dbReference>
<dbReference type="NCBIfam" id="TIGR04178">
    <property type="entry name" value="exo_archaeo"/>
    <property type="match status" value="1"/>
</dbReference>
<keyword evidence="9" id="KW-0732">Signal</keyword>
<evidence type="ECO:0000256" key="2">
    <source>
        <dbReference type="ARBA" id="ARBA00022475"/>
    </source>
</evidence>
<keyword evidence="5" id="KW-0378">Hydrolase</keyword>
<protein>
    <submittedName>
        <fullName evidence="10">Exosortase</fullName>
    </submittedName>
</protein>
<evidence type="ECO:0000256" key="7">
    <source>
        <dbReference type="ARBA" id="ARBA00023136"/>
    </source>
</evidence>
<dbReference type="Proteomes" id="UP000222564">
    <property type="component" value="Unassembled WGS sequence"/>
</dbReference>
<sequence length="407" mass="46271">MIKTSPMFGTLLVALLFLFFASSSGAEQNIRLDGKFEDWRGRTVLSDREGDGSAGLDLKKLSWGTTENEKQLYFMIERHPVTGKPTGTLQFRMFFDINANGSYKDSIDKFTEITFNPGESSGEVDIRLYSVTGKFLSDYRGEWGDGLREGGTRFEFAIPMEDLNVYPSQPVNFYLTGIGSAGDRLPDYGDIMWTPFPVMVKNKLSLTAVSIFWIAVTVFFYRHRIWLFYYIWGAVGFTFLLVSFLRGSFVEYQLEHQAAVILHHLLNYVDIRTDVFDRAVGTLLIMTEVDNSWTVLNVDIENSGLLEMCILLGLIIFYPPYKPTRKAIFSLVAVVCVYAINLLRLFIVVFSIHWFGRDIASIAHSILGRLVFFILIVALYWEILTKPSLKIVRENIENDASITGKGT</sequence>
<dbReference type="AlphaFoldDB" id="A0A2C6ME38"/>
<comment type="subcellular location">
    <subcellularLocation>
        <location evidence="1">Cell membrane</location>
        <topology evidence="1">Multi-pass membrane protein</topology>
    </subcellularLocation>
</comment>
<name>A0A2C6ME38_9FIRM</name>
<dbReference type="GO" id="GO:0008233">
    <property type="term" value="F:peptidase activity"/>
    <property type="evidence" value="ECO:0007669"/>
    <property type="project" value="UniProtKB-KW"/>
</dbReference>
<keyword evidence="3" id="KW-0645">Protease</keyword>
<feature type="signal peptide" evidence="9">
    <location>
        <begin position="1"/>
        <end position="26"/>
    </location>
</feature>
<evidence type="ECO:0000256" key="1">
    <source>
        <dbReference type="ARBA" id="ARBA00004651"/>
    </source>
</evidence>
<dbReference type="InterPro" id="IPR026392">
    <property type="entry name" value="Exo/Archaeosortase_dom"/>
</dbReference>
<evidence type="ECO:0000256" key="4">
    <source>
        <dbReference type="ARBA" id="ARBA00022692"/>
    </source>
</evidence>
<feature type="transmembrane region" description="Helical" evidence="8">
    <location>
        <begin position="204"/>
        <end position="221"/>
    </location>
</feature>
<dbReference type="OrthoDB" id="2078788at2"/>
<proteinExistence type="predicted"/>
<dbReference type="Pfam" id="PF09721">
    <property type="entry name" value="Exosortase_EpsH"/>
    <property type="match status" value="1"/>
</dbReference>
<gene>
    <name evidence="10" type="ORF">P378_13195</name>
</gene>
<evidence type="ECO:0000256" key="9">
    <source>
        <dbReference type="SAM" id="SignalP"/>
    </source>
</evidence>
<feature type="transmembrane region" description="Helical" evidence="8">
    <location>
        <begin position="328"/>
        <end position="356"/>
    </location>
</feature>
<keyword evidence="7 8" id="KW-0472">Membrane</keyword>
<keyword evidence="2" id="KW-1003">Cell membrane</keyword>
<dbReference type="RefSeq" id="WP_099083389.1">
    <property type="nucleotide sequence ID" value="NZ_AWQQ01000069.1"/>
</dbReference>
<evidence type="ECO:0000313" key="10">
    <source>
        <dbReference type="EMBL" id="PHJ37854.1"/>
    </source>
</evidence>
<evidence type="ECO:0000313" key="11">
    <source>
        <dbReference type="Proteomes" id="UP000222564"/>
    </source>
</evidence>
<evidence type="ECO:0000256" key="5">
    <source>
        <dbReference type="ARBA" id="ARBA00022801"/>
    </source>
</evidence>
<reference evidence="10 11" key="1">
    <citation type="submission" date="2013-09" db="EMBL/GenBank/DDBJ databases">
        <title>Biodegradation of hydrocarbons in the deep terrestrial subsurface : characterization of a microbial consortium composed of two Desulfotomaculum species originating from a deep geological formation.</title>
        <authorList>
            <person name="Aullo T."/>
            <person name="Berlendis S."/>
            <person name="Lascourreges J.-F."/>
            <person name="Dessort D."/>
            <person name="Saint-Laurent S."/>
            <person name="Schraauwers B."/>
            <person name="Mas J."/>
            <person name="Magot M."/>
            <person name="Ranchou-Peyruse A."/>
        </authorList>
    </citation>
    <scope>NUCLEOTIDE SEQUENCE [LARGE SCALE GENOMIC DNA]</scope>
    <source>
        <strain evidence="10 11">Bs107</strain>
    </source>
</reference>
<feature type="transmembrane region" description="Helical" evidence="8">
    <location>
        <begin position="362"/>
        <end position="381"/>
    </location>
</feature>
<evidence type="ECO:0000256" key="6">
    <source>
        <dbReference type="ARBA" id="ARBA00022989"/>
    </source>
</evidence>
<feature type="chain" id="PRO_5012044637" evidence="9">
    <location>
        <begin position="27"/>
        <end position="407"/>
    </location>
</feature>
<feature type="transmembrane region" description="Helical" evidence="8">
    <location>
        <begin position="303"/>
        <end position="321"/>
    </location>
</feature>
<keyword evidence="4 8" id="KW-0812">Transmembrane</keyword>
<dbReference type="InterPro" id="IPR019127">
    <property type="entry name" value="Exosortase"/>
</dbReference>